<comment type="caution">
    <text evidence="1">The sequence shown here is derived from an EMBL/GenBank/DDBJ whole genome shotgun (WGS) entry which is preliminary data.</text>
</comment>
<dbReference type="AlphaFoldDB" id="A0A7X7LXJ9"/>
<dbReference type="EMBL" id="JAAYYV010000317">
    <property type="protein sequence ID" value="NLF55057.1"/>
    <property type="molecule type" value="Genomic_DNA"/>
</dbReference>
<protein>
    <submittedName>
        <fullName evidence="1">Uncharacterized protein</fullName>
    </submittedName>
</protein>
<proteinExistence type="predicted"/>
<sequence>MEHGQTHIAFVRQLGVAFLASCALVAAVNYAVDPYALFGTPRVAGFNARKPAAAERVRVSKPYMASAATPRTVIAGNSRPELGLDPRSACWPAEYQPVFNSGIPGAGFHMQARYAMHALAAGEGDRVFMGVDFSDFLVDGRRQRERIDWRLAEADYIGRLSLPDIEEASLTRIAQTTEDRFKSLVSLGTLIDSISTILGQGDRFSSDRRTDGFNPGDDYIAIVRTEGQHVLFAQKNRDIAASLSRPHQGLYDYGPNSSADLEALRKLLREAAGRGVDVVLFINPYHTHYLAQIEFTGKWPLFEQWKRELVRIADEYDIPLWDFNTADAYASETPPPPGDRRAELVWYWEPAHYKREMGELMIQKMTGGTCENAHGADAPGIVLTPATIDAHLRRLREDLAAAIAAAPDEYERLRRLGTAP</sequence>
<evidence type="ECO:0000313" key="1">
    <source>
        <dbReference type="EMBL" id="NLF55057.1"/>
    </source>
</evidence>
<dbReference type="Proteomes" id="UP000536534">
    <property type="component" value="Unassembled WGS sequence"/>
</dbReference>
<accession>A0A7X7LXJ9</accession>
<gene>
    <name evidence="1" type="ORF">GX576_11800</name>
</gene>
<reference evidence="1 2" key="1">
    <citation type="journal article" date="2020" name="Biotechnol. Biofuels">
        <title>New insights from the biogas microbiome by comprehensive genome-resolved metagenomics of nearly 1600 species originating from multiple anaerobic digesters.</title>
        <authorList>
            <person name="Campanaro S."/>
            <person name="Treu L."/>
            <person name="Rodriguez-R L.M."/>
            <person name="Kovalovszki A."/>
            <person name="Ziels R.M."/>
            <person name="Maus I."/>
            <person name="Zhu X."/>
            <person name="Kougias P.G."/>
            <person name="Basile A."/>
            <person name="Luo G."/>
            <person name="Schluter A."/>
            <person name="Konstantinidis K.T."/>
            <person name="Angelidaki I."/>
        </authorList>
    </citation>
    <scope>NUCLEOTIDE SEQUENCE [LARGE SCALE GENOMIC DNA]</scope>
    <source>
        <strain evidence="1">AS06rmzACSIP_256</strain>
    </source>
</reference>
<name>A0A7X7LXJ9_9RHOO</name>
<evidence type="ECO:0000313" key="2">
    <source>
        <dbReference type="Proteomes" id="UP000536534"/>
    </source>
</evidence>
<organism evidence="1 2">
    <name type="scientific">Thauera phenolivorans</name>
    <dbReference type="NCBI Taxonomy" id="1792543"/>
    <lineage>
        <taxon>Bacteria</taxon>
        <taxon>Pseudomonadati</taxon>
        <taxon>Pseudomonadota</taxon>
        <taxon>Betaproteobacteria</taxon>
        <taxon>Rhodocyclales</taxon>
        <taxon>Zoogloeaceae</taxon>
        <taxon>Thauera</taxon>
    </lineage>
</organism>